<dbReference type="GO" id="GO:0004803">
    <property type="term" value="F:transposase activity"/>
    <property type="evidence" value="ECO:0007669"/>
    <property type="project" value="InterPro"/>
</dbReference>
<feature type="region of interest" description="Disordered" evidence="1">
    <location>
        <begin position="49"/>
        <end position="68"/>
    </location>
</feature>
<feature type="domain" description="Tn3 transposase DDE" evidence="2">
    <location>
        <begin position="78"/>
        <end position="125"/>
    </location>
</feature>
<dbReference type="AlphaFoldDB" id="A0A7W8B3T5"/>
<evidence type="ECO:0000313" key="4">
    <source>
        <dbReference type="Proteomes" id="UP000549009"/>
    </source>
</evidence>
<organism evidence="3 4">
    <name type="scientific">Streptomyces spectabilis</name>
    <dbReference type="NCBI Taxonomy" id="68270"/>
    <lineage>
        <taxon>Bacteria</taxon>
        <taxon>Bacillati</taxon>
        <taxon>Actinomycetota</taxon>
        <taxon>Actinomycetes</taxon>
        <taxon>Kitasatosporales</taxon>
        <taxon>Streptomycetaceae</taxon>
        <taxon>Streptomyces</taxon>
    </lineage>
</organism>
<dbReference type="GO" id="GO:0006313">
    <property type="term" value="P:DNA transposition"/>
    <property type="evidence" value="ECO:0007669"/>
    <property type="project" value="InterPro"/>
</dbReference>
<comment type="caution">
    <text evidence="3">The sequence shown here is derived from an EMBL/GenBank/DDBJ whole genome shotgun (WGS) entry which is preliminary data.</text>
</comment>
<protein>
    <recommendedName>
        <fullName evidence="2">Tn3 transposase DDE domain-containing protein</fullName>
    </recommendedName>
</protein>
<accession>A0A7W8B3T5</accession>
<dbReference type="Proteomes" id="UP000549009">
    <property type="component" value="Unassembled WGS sequence"/>
</dbReference>
<name>A0A7W8B3T5_STRST</name>
<evidence type="ECO:0000256" key="1">
    <source>
        <dbReference type="SAM" id="MobiDB-lite"/>
    </source>
</evidence>
<proteinExistence type="predicted"/>
<evidence type="ECO:0000259" key="2">
    <source>
        <dbReference type="Pfam" id="PF01526"/>
    </source>
</evidence>
<sequence length="150" mass="16909">MLLSGATVLERMVTSIREHTNRKAWRTLAAKPTAEQRSALTVLLPVEDSRRTSKLDRPRRSPRDITGPGAGKAIDRFLNACVLWNSVYLQEAVNQLRVEGHHVSDADLARLSPLGHDHIRMVGRYHFRLSPELADGKLRPLRTTRETVVS</sequence>
<feature type="compositionally biased region" description="Basic and acidic residues" evidence="1">
    <location>
        <begin position="49"/>
        <end position="63"/>
    </location>
</feature>
<dbReference type="EMBL" id="JACHJD010000042">
    <property type="protein sequence ID" value="MBB5109849.1"/>
    <property type="molecule type" value="Genomic_DNA"/>
</dbReference>
<dbReference type="InterPro" id="IPR002513">
    <property type="entry name" value="Tn3_Tnp_DDE_dom"/>
</dbReference>
<gene>
    <name evidence="3" type="ORF">FHS40_008979</name>
</gene>
<reference evidence="3 4" key="1">
    <citation type="submission" date="2020-08" db="EMBL/GenBank/DDBJ databases">
        <title>Genomic Encyclopedia of Type Strains, Phase III (KMG-III): the genomes of soil and plant-associated and newly described type strains.</title>
        <authorList>
            <person name="Whitman W."/>
        </authorList>
    </citation>
    <scope>NUCLEOTIDE SEQUENCE [LARGE SCALE GENOMIC DNA]</scope>
    <source>
        <strain evidence="3 4">CECT 3146</strain>
    </source>
</reference>
<keyword evidence="4" id="KW-1185">Reference proteome</keyword>
<dbReference type="Pfam" id="PF01526">
    <property type="entry name" value="DDE_Tnp_Tn3"/>
    <property type="match status" value="1"/>
</dbReference>
<evidence type="ECO:0000313" key="3">
    <source>
        <dbReference type="EMBL" id="MBB5109849.1"/>
    </source>
</evidence>